<dbReference type="VEuPathDB" id="VectorBase:HLOH_046835"/>
<dbReference type="GO" id="GO:0016020">
    <property type="term" value="C:membrane"/>
    <property type="evidence" value="ECO:0007669"/>
    <property type="project" value="UniProtKB-SubCell"/>
</dbReference>
<feature type="transmembrane region" description="Helical" evidence="7">
    <location>
        <begin position="84"/>
        <end position="102"/>
    </location>
</feature>
<keyword evidence="3 7" id="KW-0812">Transmembrane</keyword>
<dbReference type="InterPro" id="IPR007248">
    <property type="entry name" value="Mpv17_PMP22"/>
</dbReference>
<evidence type="ECO:0000313" key="9">
    <source>
        <dbReference type="Proteomes" id="UP000821853"/>
    </source>
</evidence>
<protein>
    <recommendedName>
        <fullName evidence="6">Mitochondrial inner membrane protein Mpv17</fullName>
    </recommendedName>
</protein>
<proteinExistence type="inferred from homology"/>
<dbReference type="EMBL" id="JABSTR010000010">
    <property type="protein sequence ID" value="KAH9380816.1"/>
    <property type="molecule type" value="Genomic_DNA"/>
</dbReference>
<evidence type="ECO:0000256" key="3">
    <source>
        <dbReference type="ARBA" id="ARBA00022692"/>
    </source>
</evidence>
<dbReference type="PANTHER" id="PTHR11266:SF17">
    <property type="entry name" value="PROTEIN MPV17"/>
    <property type="match status" value="1"/>
</dbReference>
<dbReference type="OrthoDB" id="430207at2759"/>
<evidence type="ECO:0000256" key="1">
    <source>
        <dbReference type="ARBA" id="ARBA00004141"/>
    </source>
</evidence>
<sequence length="171" mass="19355">MMRNHPVKTQLITTGTSMLSGDLIAQKLVERRSTVDIPRAARFFAMGIGYNGPVYRAWYLTLDRLIGTGSARAAVVKKVVLDQAVFFPSLFLPGFLVTLGALQRRSWEDIRRKVLTDYAPILKANYVLWPAVQMINFTFVPLSYRLPFGSCVALVWNTYLAWRANLTVQEP</sequence>
<keyword evidence="5 7" id="KW-0472">Membrane</keyword>
<keyword evidence="4 7" id="KW-1133">Transmembrane helix</keyword>
<evidence type="ECO:0000256" key="7">
    <source>
        <dbReference type="RuleBase" id="RU363053"/>
    </source>
</evidence>
<evidence type="ECO:0000256" key="6">
    <source>
        <dbReference type="ARBA" id="ARBA00049743"/>
    </source>
</evidence>
<dbReference type="AlphaFoldDB" id="A0A9J6H1C0"/>
<gene>
    <name evidence="8" type="ORF">HPB48_021347</name>
</gene>
<dbReference type="GO" id="GO:1901858">
    <property type="term" value="P:regulation of mitochondrial DNA metabolic process"/>
    <property type="evidence" value="ECO:0007669"/>
    <property type="project" value="TreeGrafter"/>
</dbReference>
<dbReference type="PANTHER" id="PTHR11266">
    <property type="entry name" value="PEROXISOMAL MEMBRANE PROTEIN 2, PXMP2 MPV17"/>
    <property type="match status" value="1"/>
</dbReference>
<evidence type="ECO:0000256" key="4">
    <source>
        <dbReference type="ARBA" id="ARBA00022989"/>
    </source>
</evidence>
<reference evidence="8 9" key="1">
    <citation type="journal article" date="2020" name="Cell">
        <title>Large-Scale Comparative Analyses of Tick Genomes Elucidate Their Genetic Diversity and Vector Capacities.</title>
        <authorList>
            <consortium name="Tick Genome and Microbiome Consortium (TIGMIC)"/>
            <person name="Jia N."/>
            <person name="Wang J."/>
            <person name="Shi W."/>
            <person name="Du L."/>
            <person name="Sun Y."/>
            <person name="Zhan W."/>
            <person name="Jiang J.F."/>
            <person name="Wang Q."/>
            <person name="Zhang B."/>
            <person name="Ji P."/>
            <person name="Bell-Sakyi L."/>
            <person name="Cui X.M."/>
            <person name="Yuan T.T."/>
            <person name="Jiang B.G."/>
            <person name="Yang W.F."/>
            <person name="Lam T.T."/>
            <person name="Chang Q.C."/>
            <person name="Ding S.J."/>
            <person name="Wang X.J."/>
            <person name="Zhu J.G."/>
            <person name="Ruan X.D."/>
            <person name="Zhao L."/>
            <person name="Wei J.T."/>
            <person name="Ye R.Z."/>
            <person name="Que T.C."/>
            <person name="Du C.H."/>
            <person name="Zhou Y.H."/>
            <person name="Cheng J.X."/>
            <person name="Dai P.F."/>
            <person name="Guo W.B."/>
            <person name="Han X.H."/>
            <person name="Huang E.J."/>
            <person name="Li L.F."/>
            <person name="Wei W."/>
            <person name="Gao Y.C."/>
            <person name="Liu J.Z."/>
            <person name="Shao H.Z."/>
            <person name="Wang X."/>
            <person name="Wang C.C."/>
            <person name="Yang T.C."/>
            <person name="Huo Q.B."/>
            <person name="Li W."/>
            <person name="Chen H.Y."/>
            <person name="Chen S.E."/>
            <person name="Zhou L.G."/>
            <person name="Ni X.B."/>
            <person name="Tian J.H."/>
            <person name="Sheng Y."/>
            <person name="Liu T."/>
            <person name="Pan Y.S."/>
            <person name="Xia L.Y."/>
            <person name="Li J."/>
            <person name="Zhao F."/>
            <person name="Cao W.C."/>
        </authorList>
    </citation>
    <scope>NUCLEOTIDE SEQUENCE [LARGE SCALE GENOMIC DNA]</scope>
    <source>
        <strain evidence="8">HaeL-2018</strain>
    </source>
</reference>
<accession>A0A9J6H1C0</accession>
<dbReference type="GO" id="GO:0005739">
    <property type="term" value="C:mitochondrion"/>
    <property type="evidence" value="ECO:0007669"/>
    <property type="project" value="TreeGrafter"/>
</dbReference>
<evidence type="ECO:0000256" key="5">
    <source>
        <dbReference type="ARBA" id="ARBA00023136"/>
    </source>
</evidence>
<dbReference type="GO" id="GO:0015267">
    <property type="term" value="F:channel activity"/>
    <property type="evidence" value="ECO:0007669"/>
    <property type="project" value="TreeGrafter"/>
</dbReference>
<dbReference type="Proteomes" id="UP000821853">
    <property type="component" value="Chromosome 8"/>
</dbReference>
<dbReference type="OMA" id="YKLWPVA"/>
<keyword evidence="9" id="KW-1185">Reference proteome</keyword>
<evidence type="ECO:0000256" key="2">
    <source>
        <dbReference type="ARBA" id="ARBA00006824"/>
    </source>
</evidence>
<comment type="similarity">
    <text evidence="2 7">Belongs to the peroxisomal membrane protein PXMP2/4 family.</text>
</comment>
<dbReference type="Pfam" id="PF04117">
    <property type="entry name" value="Mpv17_PMP22"/>
    <property type="match status" value="1"/>
</dbReference>
<comment type="subcellular location">
    <subcellularLocation>
        <location evidence="1">Membrane</location>
        <topology evidence="1">Multi-pass membrane protein</topology>
    </subcellularLocation>
</comment>
<comment type="caution">
    <text evidence="7">Lacks conserved residue(s) required for the propagation of feature annotation.</text>
</comment>
<organism evidence="8 9">
    <name type="scientific">Haemaphysalis longicornis</name>
    <name type="common">Bush tick</name>
    <dbReference type="NCBI Taxonomy" id="44386"/>
    <lineage>
        <taxon>Eukaryota</taxon>
        <taxon>Metazoa</taxon>
        <taxon>Ecdysozoa</taxon>
        <taxon>Arthropoda</taxon>
        <taxon>Chelicerata</taxon>
        <taxon>Arachnida</taxon>
        <taxon>Acari</taxon>
        <taxon>Parasitiformes</taxon>
        <taxon>Ixodida</taxon>
        <taxon>Ixodoidea</taxon>
        <taxon>Ixodidae</taxon>
        <taxon>Haemaphysalinae</taxon>
        <taxon>Haemaphysalis</taxon>
    </lineage>
</organism>
<evidence type="ECO:0000313" key="8">
    <source>
        <dbReference type="EMBL" id="KAH9380816.1"/>
    </source>
</evidence>
<name>A0A9J6H1C0_HAELO</name>
<comment type="caution">
    <text evidence="8">The sequence shown here is derived from an EMBL/GenBank/DDBJ whole genome shotgun (WGS) entry which is preliminary data.</text>
</comment>